<dbReference type="EMBL" id="FNON01000009">
    <property type="protein sequence ID" value="SDZ07977.1"/>
    <property type="molecule type" value="Genomic_DNA"/>
</dbReference>
<keyword evidence="1" id="KW-0223">Dioxygenase</keyword>
<accession>A0A1H3Q3L4</accession>
<dbReference type="GO" id="GO:0051213">
    <property type="term" value="F:dioxygenase activity"/>
    <property type="evidence" value="ECO:0007669"/>
    <property type="project" value="UniProtKB-KW"/>
</dbReference>
<dbReference type="RefSeq" id="WP_091296241.1">
    <property type="nucleotide sequence ID" value="NZ_FNON01000009.1"/>
</dbReference>
<evidence type="ECO:0000313" key="1">
    <source>
        <dbReference type="EMBL" id="SDZ07977.1"/>
    </source>
</evidence>
<evidence type="ECO:0000313" key="2">
    <source>
        <dbReference type="Proteomes" id="UP000199515"/>
    </source>
</evidence>
<dbReference type="STRING" id="589385.SAMN05421504_10995"/>
<name>A0A1H3Q3L4_9PSEU</name>
<gene>
    <name evidence="1" type="ORF">SAMN05421504_10995</name>
</gene>
<sequence>MITQVVTVPQPPLLVPELAAGAAPETAQLREACLSAVRTLGGRWLAVAAGPVERTVPAASAGSFRGYGADVRVTLAGDGASTPAGELPLPALIAGWLRGQAGAESVDVRIVDADATPDRCAGLGGRLDGEDVGLLVLGDGSNRHGPRSPGNEDERAPGFDEAVAAALGKADLEALRALDPGLCAELGVGGRVPWQVLAGLADGASWRAELLYTGAPHGVGYHVAVWERG</sequence>
<proteinExistence type="predicted"/>
<dbReference type="Proteomes" id="UP000199515">
    <property type="component" value="Unassembled WGS sequence"/>
</dbReference>
<dbReference type="OrthoDB" id="4543339at2"/>
<reference evidence="1 2" key="1">
    <citation type="submission" date="2016-10" db="EMBL/GenBank/DDBJ databases">
        <authorList>
            <person name="de Groot N.N."/>
        </authorList>
    </citation>
    <scope>NUCLEOTIDE SEQUENCE [LARGE SCALE GENOMIC DNA]</scope>
    <source>
        <strain evidence="1 2">CPCC 202699</strain>
    </source>
</reference>
<dbReference type="Gene3D" id="3.40.830.10">
    <property type="entry name" value="LigB-like"/>
    <property type="match status" value="1"/>
</dbReference>
<dbReference type="SUPFAM" id="SSF53213">
    <property type="entry name" value="LigB-like"/>
    <property type="match status" value="1"/>
</dbReference>
<organism evidence="1 2">
    <name type="scientific">Amycolatopsis xylanica</name>
    <dbReference type="NCBI Taxonomy" id="589385"/>
    <lineage>
        <taxon>Bacteria</taxon>
        <taxon>Bacillati</taxon>
        <taxon>Actinomycetota</taxon>
        <taxon>Actinomycetes</taxon>
        <taxon>Pseudonocardiales</taxon>
        <taxon>Pseudonocardiaceae</taxon>
        <taxon>Amycolatopsis</taxon>
    </lineage>
</organism>
<keyword evidence="1" id="KW-0560">Oxidoreductase</keyword>
<keyword evidence="2" id="KW-1185">Reference proteome</keyword>
<dbReference type="AlphaFoldDB" id="A0A1H3Q3L4"/>
<protein>
    <submittedName>
        <fullName evidence="1">Catalytic LigB subunit of aromatic ring-opening dioxygenase</fullName>
    </submittedName>
</protein>
<dbReference type="CDD" id="cd07951">
    <property type="entry name" value="ED_3B_N_AMMECR1"/>
    <property type="match status" value="1"/>
</dbReference>